<sequence length="53" mass="6254">MKEDELYRVSSPYSRSLLDLEEKGSQLTQKFKQQYGRLVEILELSNFLLICLT</sequence>
<protein>
    <submittedName>
        <fullName evidence="1">Uncharacterized protein</fullName>
    </submittedName>
</protein>
<organism evidence="1 2">
    <name type="scientific">Anisodus tanguticus</name>
    <dbReference type="NCBI Taxonomy" id="243964"/>
    <lineage>
        <taxon>Eukaryota</taxon>
        <taxon>Viridiplantae</taxon>
        <taxon>Streptophyta</taxon>
        <taxon>Embryophyta</taxon>
        <taxon>Tracheophyta</taxon>
        <taxon>Spermatophyta</taxon>
        <taxon>Magnoliopsida</taxon>
        <taxon>eudicotyledons</taxon>
        <taxon>Gunneridae</taxon>
        <taxon>Pentapetalae</taxon>
        <taxon>asterids</taxon>
        <taxon>lamiids</taxon>
        <taxon>Solanales</taxon>
        <taxon>Solanaceae</taxon>
        <taxon>Solanoideae</taxon>
        <taxon>Hyoscyameae</taxon>
        <taxon>Anisodus</taxon>
    </lineage>
</organism>
<dbReference type="EMBL" id="JAVYJV010000004">
    <property type="protein sequence ID" value="KAK4371955.1"/>
    <property type="molecule type" value="Genomic_DNA"/>
</dbReference>
<proteinExistence type="predicted"/>
<gene>
    <name evidence="1" type="ORF">RND71_007339</name>
</gene>
<comment type="caution">
    <text evidence="1">The sequence shown here is derived from an EMBL/GenBank/DDBJ whole genome shotgun (WGS) entry which is preliminary data.</text>
</comment>
<keyword evidence="2" id="KW-1185">Reference proteome</keyword>
<name>A0AAE1SL75_9SOLA</name>
<evidence type="ECO:0000313" key="1">
    <source>
        <dbReference type="EMBL" id="KAK4371955.1"/>
    </source>
</evidence>
<accession>A0AAE1SL75</accession>
<dbReference type="Proteomes" id="UP001291623">
    <property type="component" value="Unassembled WGS sequence"/>
</dbReference>
<reference evidence="1" key="1">
    <citation type="submission" date="2023-12" db="EMBL/GenBank/DDBJ databases">
        <title>Genome assembly of Anisodus tanguticus.</title>
        <authorList>
            <person name="Wang Y.-J."/>
        </authorList>
    </citation>
    <scope>NUCLEOTIDE SEQUENCE</scope>
    <source>
        <strain evidence="1">KB-2021</strain>
        <tissue evidence="1">Leaf</tissue>
    </source>
</reference>
<evidence type="ECO:0000313" key="2">
    <source>
        <dbReference type="Proteomes" id="UP001291623"/>
    </source>
</evidence>
<dbReference type="AlphaFoldDB" id="A0AAE1SL75"/>